<accession>A0A0F9RYG6</accession>
<reference evidence="1" key="1">
    <citation type="journal article" date="2015" name="Nature">
        <title>Complex archaea that bridge the gap between prokaryotes and eukaryotes.</title>
        <authorList>
            <person name="Spang A."/>
            <person name="Saw J.H."/>
            <person name="Jorgensen S.L."/>
            <person name="Zaremba-Niedzwiedzka K."/>
            <person name="Martijn J."/>
            <person name="Lind A.E."/>
            <person name="van Eijk R."/>
            <person name="Schleper C."/>
            <person name="Guy L."/>
            <person name="Ettema T.J."/>
        </authorList>
    </citation>
    <scope>NUCLEOTIDE SEQUENCE</scope>
</reference>
<comment type="caution">
    <text evidence="1">The sequence shown here is derived from an EMBL/GenBank/DDBJ whole genome shotgun (WGS) entry which is preliminary data.</text>
</comment>
<gene>
    <name evidence="1" type="ORF">LCGC14_0586890</name>
</gene>
<dbReference type="AlphaFoldDB" id="A0A0F9RYG6"/>
<sequence length="57" mass="6718">MMNQIKESIYNYLAIEKDFGYLLQDPSKIKHRADQFTALANEIMKDFILLIGLHINF</sequence>
<name>A0A0F9RYG6_9ZZZZ</name>
<organism evidence="1">
    <name type="scientific">marine sediment metagenome</name>
    <dbReference type="NCBI Taxonomy" id="412755"/>
    <lineage>
        <taxon>unclassified sequences</taxon>
        <taxon>metagenomes</taxon>
        <taxon>ecological metagenomes</taxon>
    </lineage>
</organism>
<protein>
    <submittedName>
        <fullName evidence="1">Uncharacterized protein</fullName>
    </submittedName>
</protein>
<evidence type="ECO:0000313" key="1">
    <source>
        <dbReference type="EMBL" id="KKN54967.1"/>
    </source>
</evidence>
<proteinExistence type="predicted"/>
<dbReference type="EMBL" id="LAZR01000904">
    <property type="protein sequence ID" value="KKN54967.1"/>
    <property type="molecule type" value="Genomic_DNA"/>
</dbReference>